<dbReference type="PANTHER" id="PTHR19376:SF11">
    <property type="entry name" value="DNA-DIRECTED RNA POLYMERASE I SUBUNIT RPA1"/>
    <property type="match status" value="1"/>
</dbReference>
<proteinExistence type="inferred from homology"/>
<dbReference type="EC" id="2.7.7.6" evidence="2"/>
<dbReference type="GO" id="GO:0005736">
    <property type="term" value="C:RNA polymerase I complex"/>
    <property type="evidence" value="ECO:0007669"/>
    <property type="project" value="TreeGrafter"/>
</dbReference>
<keyword evidence="6" id="KW-0804">Transcription</keyword>
<gene>
    <name evidence="8" type="ORF">DILT_LOCUS7073</name>
</gene>
<keyword evidence="4" id="KW-0808">Transferase</keyword>
<evidence type="ECO:0000256" key="6">
    <source>
        <dbReference type="ARBA" id="ARBA00023163"/>
    </source>
</evidence>
<reference evidence="8 9" key="1">
    <citation type="submission" date="2018-11" db="EMBL/GenBank/DDBJ databases">
        <authorList>
            <consortium name="Pathogen Informatics"/>
        </authorList>
    </citation>
    <scope>NUCLEOTIDE SEQUENCE [LARGE SCALE GENOMIC DNA]</scope>
</reference>
<dbReference type="GO" id="GO:0006351">
    <property type="term" value="P:DNA-templated transcription"/>
    <property type="evidence" value="ECO:0007669"/>
    <property type="project" value="InterPro"/>
</dbReference>
<dbReference type="GO" id="GO:0003677">
    <property type="term" value="F:DNA binding"/>
    <property type="evidence" value="ECO:0007669"/>
    <property type="project" value="InterPro"/>
</dbReference>
<evidence type="ECO:0000259" key="7">
    <source>
        <dbReference type="Pfam" id="PF04998"/>
    </source>
</evidence>
<keyword evidence="3" id="KW-0240">DNA-directed RNA polymerase</keyword>
<dbReference type="InterPro" id="IPR045867">
    <property type="entry name" value="DNA-dir_RpoC_beta_prime"/>
</dbReference>
<protein>
    <recommendedName>
        <fullName evidence="2">DNA-directed RNA polymerase</fullName>
        <ecNumber evidence="2">2.7.7.6</ecNumber>
    </recommendedName>
</protein>
<evidence type="ECO:0000256" key="4">
    <source>
        <dbReference type="ARBA" id="ARBA00022679"/>
    </source>
</evidence>
<evidence type="ECO:0000256" key="5">
    <source>
        <dbReference type="ARBA" id="ARBA00022695"/>
    </source>
</evidence>
<dbReference type="AlphaFoldDB" id="A0A3P7NRZ1"/>
<dbReference type="EMBL" id="UYRU01051044">
    <property type="protein sequence ID" value="VDN11242.1"/>
    <property type="molecule type" value="Genomic_DNA"/>
</dbReference>
<dbReference type="Pfam" id="PF04998">
    <property type="entry name" value="RNA_pol_Rpb1_5"/>
    <property type="match status" value="1"/>
</dbReference>
<sequence length="191" mass="21442">MFDPKDGRISTDLRTLVQRILNASVVSAVPGITKAFVDKSDPKNWVFRVEGINVMELMRYPDVFALNKLYTNHVTVMQQHYGIEAARACLQREVSGVFGHYGIYVNPRHLGLVTDYLTKTGVYRAFNRRTMDFHPSPMQRVTFETATGVLKTIIQDDLVENMVSPSGSLVPGQLAHGYGTTCFDLLSRLTV</sequence>
<dbReference type="SUPFAM" id="SSF64484">
    <property type="entry name" value="beta and beta-prime subunits of DNA dependent RNA-polymerase"/>
    <property type="match status" value="1"/>
</dbReference>
<keyword evidence="5" id="KW-0548">Nucleotidyltransferase</keyword>
<evidence type="ECO:0000256" key="1">
    <source>
        <dbReference type="ARBA" id="ARBA00006460"/>
    </source>
</evidence>
<dbReference type="GO" id="GO:0003899">
    <property type="term" value="F:DNA-directed RNA polymerase activity"/>
    <property type="evidence" value="ECO:0007669"/>
    <property type="project" value="UniProtKB-EC"/>
</dbReference>
<dbReference type="Proteomes" id="UP000281553">
    <property type="component" value="Unassembled WGS sequence"/>
</dbReference>
<name>A0A3P7NRZ1_DIBLA</name>
<feature type="domain" description="RNA polymerase Rpb1" evidence="7">
    <location>
        <begin position="28"/>
        <end position="131"/>
    </location>
</feature>
<comment type="similarity">
    <text evidence="1">Belongs to the RNA polymerase beta' chain family.</text>
</comment>
<dbReference type="InterPro" id="IPR007081">
    <property type="entry name" value="RNA_pol_Rpb1_5"/>
</dbReference>
<keyword evidence="9" id="KW-1185">Reference proteome</keyword>
<accession>A0A3P7NRZ1</accession>
<evidence type="ECO:0000256" key="3">
    <source>
        <dbReference type="ARBA" id="ARBA00022478"/>
    </source>
</evidence>
<dbReference type="OrthoDB" id="270392at2759"/>
<evidence type="ECO:0000256" key="2">
    <source>
        <dbReference type="ARBA" id="ARBA00012418"/>
    </source>
</evidence>
<evidence type="ECO:0000313" key="9">
    <source>
        <dbReference type="Proteomes" id="UP000281553"/>
    </source>
</evidence>
<evidence type="ECO:0000313" key="8">
    <source>
        <dbReference type="EMBL" id="VDN11242.1"/>
    </source>
</evidence>
<dbReference type="PANTHER" id="PTHR19376">
    <property type="entry name" value="DNA-DIRECTED RNA POLYMERASE"/>
    <property type="match status" value="1"/>
</dbReference>
<organism evidence="8 9">
    <name type="scientific">Dibothriocephalus latus</name>
    <name type="common">Fish tapeworm</name>
    <name type="synonym">Diphyllobothrium latum</name>
    <dbReference type="NCBI Taxonomy" id="60516"/>
    <lineage>
        <taxon>Eukaryota</taxon>
        <taxon>Metazoa</taxon>
        <taxon>Spiralia</taxon>
        <taxon>Lophotrochozoa</taxon>
        <taxon>Platyhelminthes</taxon>
        <taxon>Cestoda</taxon>
        <taxon>Eucestoda</taxon>
        <taxon>Diphyllobothriidea</taxon>
        <taxon>Diphyllobothriidae</taxon>
        <taxon>Dibothriocephalus</taxon>
    </lineage>
</organism>